<evidence type="ECO:0000313" key="1">
    <source>
        <dbReference type="EMBL" id="PJC81314.1"/>
    </source>
</evidence>
<evidence type="ECO:0000313" key="2">
    <source>
        <dbReference type="Proteomes" id="UP000229370"/>
    </source>
</evidence>
<dbReference type="EMBL" id="PFQK01000091">
    <property type="protein sequence ID" value="PJC81314.1"/>
    <property type="molecule type" value="Genomic_DNA"/>
</dbReference>
<accession>A0A2M8GL88</accession>
<gene>
    <name evidence="1" type="ORF">CO007_05290</name>
</gene>
<dbReference type="Proteomes" id="UP000229370">
    <property type="component" value="Unassembled WGS sequence"/>
</dbReference>
<comment type="caution">
    <text evidence="1">The sequence shown here is derived from an EMBL/GenBank/DDBJ whole genome shotgun (WGS) entry which is preliminary data.</text>
</comment>
<protein>
    <submittedName>
        <fullName evidence="1">Uncharacterized protein</fullName>
    </submittedName>
</protein>
<organism evidence="1 2">
    <name type="scientific">Candidatus Roizmanbacteria bacterium CG_4_8_14_3_um_filter_36_10</name>
    <dbReference type="NCBI Taxonomy" id="1974834"/>
    <lineage>
        <taxon>Bacteria</taxon>
        <taxon>Candidatus Roizmaniibacteriota</taxon>
    </lineage>
</organism>
<sequence>MNKLLEIDLINHLMITNDDIDKIKVIFTTKDDLKEMKKVFVTKKDLQAFVTKKDLRAMENRMITKFNEVIDFFDDKVVDHEARLRKIETRILTLNN</sequence>
<dbReference type="AlphaFoldDB" id="A0A2M8GL88"/>
<proteinExistence type="predicted"/>
<reference evidence="2" key="1">
    <citation type="submission" date="2017-09" db="EMBL/GenBank/DDBJ databases">
        <title>Depth-based differentiation of microbial function through sediment-hosted aquifers and enrichment of novel symbionts in the deep terrestrial subsurface.</title>
        <authorList>
            <person name="Probst A.J."/>
            <person name="Ladd B."/>
            <person name="Jarett J.K."/>
            <person name="Geller-Mcgrath D.E."/>
            <person name="Sieber C.M.K."/>
            <person name="Emerson J.B."/>
            <person name="Anantharaman K."/>
            <person name="Thomas B.C."/>
            <person name="Malmstrom R."/>
            <person name="Stieglmeier M."/>
            <person name="Klingl A."/>
            <person name="Woyke T."/>
            <person name="Ryan C.M."/>
            <person name="Banfield J.F."/>
        </authorList>
    </citation>
    <scope>NUCLEOTIDE SEQUENCE [LARGE SCALE GENOMIC DNA]</scope>
</reference>
<name>A0A2M8GL88_9BACT</name>